<organism evidence="6 7">
    <name type="scientific">Pseudomonas saponiphila</name>
    <dbReference type="NCBI Taxonomy" id="556534"/>
    <lineage>
        <taxon>Bacteria</taxon>
        <taxon>Pseudomonadati</taxon>
        <taxon>Pseudomonadota</taxon>
        <taxon>Gammaproteobacteria</taxon>
        <taxon>Pseudomonadales</taxon>
        <taxon>Pseudomonadaceae</taxon>
        <taxon>Pseudomonas</taxon>
    </lineage>
</organism>
<feature type="binding site" evidence="4">
    <location>
        <position position="438"/>
    </location>
    <ligand>
        <name>FAD</name>
        <dbReference type="ChEBI" id="CHEBI:57692"/>
    </ligand>
</feature>
<dbReference type="RefSeq" id="WP_092318123.1">
    <property type="nucleotide sequence ID" value="NZ_FNTJ01000002.1"/>
</dbReference>
<comment type="cofactor">
    <cofactor evidence="1">
        <name>FAD</name>
        <dbReference type="ChEBI" id="CHEBI:57692"/>
    </cofactor>
</comment>
<dbReference type="PRINTS" id="PR00757">
    <property type="entry name" value="AMINEOXDASEF"/>
</dbReference>
<dbReference type="GO" id="GO:0016491">
    <property type="term" value="F:oxidoreductase activity"/>
    <property type="evidence" value="ECO:0007669"/>
    <property type="project" value="UniProtKB-KW"/>
</dbReference>
<protein>
    <submittedName>
        <fullName evidence="6">Monoamine oxidase</fullName>
    </submittedName>
</protein>
<dbReference type="Pfam" id="PF01593">
    <property type="entry name" value="Amino_oxidase"/>
    <property type="match status" value="1"/>
</dbReference>
<dbReference type="InterPro" id="IPR002937">
    <property type="entry name" value="Amino_oxidase"/>
</dbReference>
<reference evidence="7" key="1">
    <citation type="submission" date="2016-10" db="EMBL/GenBank/DDBJ databases">
        <authorList>
            <person name="Varghese N."/>
            <person name="Submissions S."/>
        </authorList>
    </citation>
    <scope>NUCLEOTIDE SEQUENCE [LARGE SCALE GENOMIC DNA]</scope>
    <source>
        <strain evidence="7">DSM 9751</strain>
    </source>
</reference>
<accession>A0A1H4V610</accession>
<feature type="binding site" evidence="4">
    <location>
        <position position="360"/>
    </location>
    <ligand>
        <name>substrate</name>
    </ligand>
</feature>
<keyword evidence="3" id="KW-0560">Oxidoreductase</keyword>
<comment type="similarity">
    <text evidence="2">Belongs to the flavin monoamine oxidase family.</text>
</comment>
<evidence type="ECO:0000256" key="3">
    <source>
        <dbReference type="ARBA" id="ARBA00023002"/>
    </source>
</evidence>
<evidence type="ECO:0000256" key="4">
    <source>
        <dbReference type="PIRSR" id="PIRSR601613-1"/>
    </source>
</evidence>
<gene>
    <name evidence="6" type="ORF">SAMN05216178_4764</name>
</gene>
<dbReference type="Gene3D" id="3.50.50.60">
    <property type="entry name" value="FAD/NAD(P)-binding domain"/>
    <property type="match status" value="1"/>
</dbReference>
<dbReference type="InterPro" id="IPR001613">
    <property type="entry name" value="Flavin_amine_oxidase"/>
</dbReference>
<dbReference type="Gene3D" id="1.10.405.10">
    <property type="entry name" value="Guanine Nucleotide Dissociation Inhibitor, domain 1"/>
    <property type="match status" value="1"/>
</dbReference>
<evidence type="ECO:0000256" key="2">
    <source>
        <dbReference type="ARBA" id="ARBA00005995"/>
    </source>
</evidence>
<dbReference type="SUPFAM" id="SSF54373">
    <property type="entry name" value="FAD-linked reductases, C-terminal domain"/>
    <property type="match status" value="1"/>
</dbReference>
<feature type="binding site" evidence="4">
    <location>
        <begin position="66"/>
        <end position="67"/>
    </location>
    <ligand>
        <name>FAD</name>
        <dbReference type="ChEBI" id="CHEBI:57692"/>
    </ligand>
</feature>
<feature type="binding site" evidence="4">
    <location>
        <position position="254"/>
    </location>
    <ligand>
        <name>FAD</name>
        <dbReference type="ChEBI" id="CHEBI:57692"/>
    </ligand>
</feature>
<proteinExistence type="inferred from homology"/>
<keyword evidence="7" id="KW-1185">Reference proteome</keyword>
<feature type="binding site" evidence="4">
    <location>
        <position position="47"/>
    </location>
    <ligand>
        <name>FAD</name>
        <dbReference type="ChEBI" id="CHEBI:57692"/>
    </ligand>
</feature>
<feature type="domain" description="Amine oxidase" evidence="5">
    <location>
        <begin position="46"/>
        <end position="462"/>
    </location>
</feature>
<dbReference type="PANTHER" id="PTHR43563:SF1">
    <property type="entry name" value="AMINE OXIDASE [FLAVIN-CONTAINING] B"/>
    <property type="match status" value="1"/>
</dbReference>
<evidence type="ECO:0000313" key="6">
    <source>
        <dbReference type="EMBL" id="SEC76068.1"/>
    </source>
</evidence>
<evidence type="ECO:0000256" key="1">
    <source>
        <dbReference type="ARBA" id="ARBA00001974"/>
    </source>
</evidence>
<evidence type="ECO:0000259" key="5">
    <source>
        <dbReference type="Pfam" id="PF01593"/>
    </source>
</evidence>
<dbReference type="SUPFAM" id="SSF51905">
    <property type="entry name" value="FAD/NAD(P)-binding domain"/>
    <property type="match status" value="1"/>
</dbReference>
<dbReference type="InterPro" id="IPR050703">
    <property type="entry name" value="Flavin_MAO"/>
</dbReference>
<name>A0A1H4V610_9PSED</name>
<evidence type="ECO:0000313" key="7">
    <source>
        <dbReference type="Proteomes" id="UP000198982"/>
    </source>
</evidence>
<sequence>MRYQLMNPVGFPRQLLAAHHDQPGAAGVPGGPWLAKVDVAVVGAGLSGLVAARALQDAGLRVLVLEARDRVGGRTWNQAIADNLWVDGGGQWIGGSQRRVLELARELDIPLLEQYDTGDPLLPGGGPRDDAEARRQRQQVQRRLEAMADRVPTRAPWLAADAAALDALSVAAWMDREGLSEAAREAVASTIGTTLSTEPEKVSLLWLLFYLASAGGFEALDEQAQQYRLQGGAQALSLRLAEQLDGQLRLNCPVQRIVTRDDQSLALRSSQGLIHARRAIVAMMPADVRRIEFSPPLPAGRQALQENWSGYSGMKVHLHYSRPFWREAGLSGASSNDQGLVQVTFDSTGDPSRGGVLLAFVDPQVLRDQPQQRRARVLEELAALFGEAARHPLGYVEQDWSREAWSAGCVSALKPGVLSRHGQHLRPALGTLHWAGCETAERWCGYLEGAVRAGERAAEEVLQALC</sequence>
<dbReference type="PANTHER" id="PTHR43563">
    <property type="entry name" value="AMINE OXIDASE"/>
    <property type="match status" value="1"/>
</dbReference>
<dbReference type="InterPro" id="IPR036188">
    <property type="entry name" value="FAD/NAD-bd_sf"/>
</dbReference>
<dbReference type="Gene3D" id="3.90.660.10">
    <property type="match status" value="1"/>
</dbReference>
<dbReference type="EMBL" id="FNTJ01000002">
    <property type="protein sequence ID" value="SEC76068.1"/>
    <property type="molecule type" value="Genomic_DNA"/>
</dbReference>
<dbReference type="Proteomes" id="UP000198982">
    <property type="component" value="Unassembled WGS sequence"/>
</dbReference>
<dbReference type="AlphaFoldDB" id="A0A1H4V610"/>